<comment type="catalytic activity">
    <reaction evidence="8">
        <text>(sulfur carrier)-H + L-cysteine = (sulfur carrier)-SH + L-alanine</text>
        <dbReference type="Rhea" id="RHEA:43892"/>
        <dbReference type="Rhea" id="RHEA-COMP:14737"/>
        <dbReference type="Rhea" id="RHEA-COMP:14739"/>
        <dbReference type="ChEBI" id="CHEBI:29917"/>
        <dbReference type="ChEBI" id="CHEBI:35235"/>
        <dbReference type="ChEBI" id="CHEBI:57972"/>
        <dbReference type="ChEBI" id="CHEBI:64428"/>
        <dbReference type="EC" id="2.8.1.7"/>
    </reaction>
</comment>
<evidence type="ECO:0000256" key="4">
    <source>
        <dbReference type="ARBA" id="ARBA00012239"/>
    </source>
</evidence>
<dbReference type="Gene3D" id="3.90.1150.10">
    <property type="entry name" value="Aspartate Aminotransferase, domain 1"/>
    <property type="match status" value="1"/>
</dbReference>
<gene>
    <name evidence="10" type="primary">csdA</name>
    <name evidence="10" type="ORF">J2R62_14810</name>
</gene>
<evidence type="ECO:0000256" key="6">
    <source>
        <dbReference type="ARBA" id="ARBA00022679"/>
    </source>
</evidence>
<dbReference type="GO" id="GO:0030170">
    <property type="term" value="F:pyridoxal phosphate binding"/>
    <property type="evidence" value="ECO:0007669"/>
    <property type="project" value="InterPro"/>
</dbReference>
<dbReference type="EC" id="2.8.1.7" evidence="4"/>
<reference evidence="10" key="1">
    <citation type="submission" date="2021-03" db="EMBL/GenBank/DDBJ databases">
        <title>Plesiomonas shigelloides zfcc0051, isolated from zebrafish feces.</title>
        <authorList>
            <person name="Vanderhoek Z."/>
            <person name="Gaulke C."/>
        </authorList>
    </citation>
    <scope>NUCLEOTIDE SEQUENCE</scope>
    <source>
        <strain evidence="10">Zfcc0051</strain>
    </source>
</reference>
<dbReference type="InterPro" id="IPR015421">
    <property type="entry name" value="PyrdxlP-dep_Trfase_major"/>
</dbReference>
<proteinExistence type="inferred from homology"/>
<sequence length="405" mass="43174">MTFAFAPDSFRRQFPALQDNAGVYLDSTATMLKPLPVIEASDAYYRSNGATVHRSQHQAAASATRRFEHARSACAALLNAPDPRQIIWTRGTTEAINMVANGYLRDRLQPGDEILVGAMEHHANLVPWLLLAEQTGATIVRLPMTEELLLDITALPALLNTRTKLVAVGMVSNVTGSRQPVEAIIRAAHAVGAVVMLDAAQAVAHEAVDVQALDADFVAFSAHKLYGPTGVGVLYGKMALLESMRPWHGGGKMIQQVSFDGITLAPIPQRFEAGTPNIAGILAFDAALEWLAQQDLAAADQHACALAATAAQQMQAIDGLQLYRPPHASTIIAFTVAGLHHGDLATLLAEQGIALRAGMHCAQPLTEALGVSGTVRVSFAPYNSEADVSTFISALQRAVALLREE</sequence>
<dbReference type="InterPro" id="IPR015424">
    <property type="entry name" value="PyrdxlP-dep_Trfase"/>
</dbReference>
<evidence type="ECO:0000313" key="11">
    <source>
        <dbReference type="Proteomes" id="UP000664658"/>
    </source>
</evidence>
<accession>A0A8I1WB31</accession>
<evidence type="ECO:0000256" key="5">
    <source>
        <dbReference type="ARBA" id="ARBA00021850"/>
    </source>
</evidence>
<dbReference type="AlphaFoldDB" id="A0A8I1WB31"/>
<dbReference type="InterPro" id="IPR022471">
    <property type="entry name" value="Cys_desulphurase_CdsA"/>
</dbReference>
<name>A0A8I1WB31_PLESH</name>
<dbReference type="PANTHER" id="PTHR43586">
    <property type="entry name" value="CYSTEINE DESULFURASE"/>
    <property type="match status" value="1"/>
</dbReference>
<evidence type="ECO:0000256" key="8">
    <source>
        <dbReference type="ARBA" id="ARBA00050776"/>
    </source>
</evidence>
<evidence type="ECO:0000256" key="7">
    <source>
        <dbReference type="ARBA" id="ARBA00022898"/>
    </source>
</evidence>
<evidence type="ECO:0000256" key="3">
    <source>
        <dbReference type="ARBA" id="ARBA00010447"/>
    </source>
</evidence>
<protein>
    <recommendedName>
        <fullName evidence="5">Probable cysteine desulfurase</fullName>
        <ecNumber evidence="4">2.8.1.7</ecNumber>
    </recommendedName>
</protein>
<dbReference type="Pfam" id="PF00266">
    <property type="entry name" value="Aminotran_5"/>
    <property type="match status" value="1"/>
</dbReference>
<dbReference type="SUPFAM" id="SSF53383">
    <property type="entry name" value="PLP-dependent transferases"/>
    <property type="match status" value="1"/>
</dbReference>
<comment type="similarity">
    <text evidence="3">Belongs to the class-V pyridoxal-phosphate-dependent aminotransferase family. Csd subfamily.</text>
</comment>
<evidence type="ECO:0000259" key="9">
    <source>
        <dbReference type="Pfam" id="PF00266"/>
    </source>
</evidence>
<dbReference type="CDD" id="cd06453">
    <property type="entry name" value="SufS_like"/>
    <property type="match status" value="1"/>
</dbReference>
<dbReference type="Gene3D" id="3.40.640.10">
    <property type="entry name" value="Type I PLP-dependent aspartate aminotransferase-like (Major domain)"/>
    <property type="match status" value="1"/>
</dbReference>
<evidence type="ECO:0000313" key="10">
    <source>
        <dbReference type="EMBL" id="MBO1109460.1"/>
    </source>
</evidence>
<dbReference type="InterPro" id="IPR016454">
    <property type="entry name" value="Cysteine_dSase"/>
</dbReference>
<dbReference type="InterPro" id="IPR015422">
    <property type="entry name" value="PyrdxlP-dep_Trfase_small"/>
</dbReference>
<dbReference type="NCBIfam" id="TIGR03392">
    <property type="entry name" value="FeS_syn_CsdA"/>
    <property type="match status" value="1"/>
</dbReference>
<dbReference type="GO" id="GO:0006534">
    <property type="term" value="P:cysteine metabolic process"/>
    <property type="evidence" value="ECO:0007669"/>
    <property type="project" value="InterPro"/>
</dbReference>
<dbReference type="InterPro" id="IPR000192">
    <property type="entry name" value="Aminotrans_V_dom"/>
</dbReference>
<dbReference type="EMBL" id="JAFNAA010000019">
    <property type="protein sequence ID" value="MBO1109460.1"/>
    <property type="molecule type" value="Genomic_DNA"/>
</dbReference>
<dbReference type="PANTHER" id="PTHR43586:SF8">
    <property type="entry name" value="CYSTEINE DESULFURASE 1, CHLOROPLASTIC"/>
    <property type="match status" value="1"/>
</dbReference>
<dbReference type="InterPro" id="IPR010970">
    <property type="entry name" value="Cys_dSase_SufS"/>
</dbReference>
<dbReference type="PIRSF" id="PIRSF005572">
    <property type="entry name" value="NifS"/>
    <property type="match status" value="1"/>
</dbReference>
<dbReference type="RefSeq" id="WP_207542565.1">
    <property type="nucleotide sequence ID" value="NZ_JAFNAA010000019.1"/>
</dbReference>
<comment type="cofactor">
    <cofactor evidence="1">
        <name>pyridoxal 5'-phosphate</name>
        <dbReference type="ChEBI" id="CHEBI:597326"/>
    </cofactor>
</comment>
<feature type="domain" description="Aminotransferase class V" evidence="9">
    <location>
        <begin position="23"/>
        <end position="391"/>
    </location>
</feature>
<dbReference type="GO" id="GO:0016226">
    <property type="term" value="P:iron-sulfur cluster assembly"/>
    <property type="evidence" value="ECO:0007669"/>
    <property type="project" value="InterPro"/>
</dbReference>
<organism evidence="10 11">
    <name type="scientific">Plesiomonas shigelloides</name>
    <name type="common">Aeromonas shigelloides</name>
    <dbReference type="NCBI Taxonomy" id="703"/>
    <lineage>
        <taxon>Bacteria</taxon>
        <taxon>Pseudomonadati</taxon>
        <taxon>Pseudomonadota</taxon>
        <taxon>Gammaproteobacteria</taxon>
        <taxon>Enterobacterales</taxon>
        <taxon>Enterobacteriaceae</taxon>
        <taxon>Plesiomonas</taxon>
    </lineage>
</organism>
<comment type="function">
    <text evidence="2">Catalyzes the removal of elemental sulfur and selenium atoms from L-cysteine, L-cystine, L-selenocysteine, and L-selenocystine to produce L-alanine.</text>
</comment>
<keyword evidence="6 10" id="KW-0808">Transferase</keyword>
<keyword evidence="7" id="KW-0663">Pyridoxal phosphate</keyword>
<evidence type="ECO:0000256" key="1">
    <source>
        <dbReference type="ARBA" id="ARBA00001933"/>
    </source>
</evidence>
<evidence type="ECO:0000256" key="2">
    <source>
        <dbReference type="ARBA" id="ARBA00002824"/>
    </source>
</evidence>
<dbReference type="GO" id="GO:0031071">
    <property type="term" value="F:cysteine desulfurase activity"/>
    <property type="evidence" value="ECO:0007669"/>
    <property type="project" value="UniProtKB-EC"/>
</dbReference>
<dbReference type="Proteomes" id="UP000664658">
    <property type="component" value="Unassembled WGS sequence"/>
</dbReference>
<comment type="caution">
    <text evidence="10">The sequence shown here is derived from an EMBL/GenBank/DDBJ whole genome shotgun (WGS) entry which is preliminary data.</text>
</comment>